<dbReference type="GO" id="GO:0008270">
    <property type="term" value="F:zinc ion binding"/>
    <property type="evidence" value="ECO:0007669"/>
    <property type="project" value="UniProtKB-KW"/>
</dbReference>
<feature type="domain" description="RING-type" evidence="5">
    <location>
        <begin position="18"/>
        <end position="59"/>
    </location>
</feature>
<comment type="caution">
    <text evidence="6">The sequence shown here is derived from an EMBL/GenBank/DDBJ whole genome shotgun (WGS) entry which is preliminary data.</text>
</comment>
<protein>
    <submittedName>
        <fullName evidence="6">Tnf receptor-associated factor 4</fullName>
    </submittedName>
</protein>
<dbReference type="Gene3D" id="3.30.40.10">
    <property type="entry name" value="Zinc/RING finger domain, C3HC4 (zinc finger)"/>
    <property type="match status" value="1"/>
</dbReference>
<dbReference type="PROSITE" id="PS00518">
    <property type="entry name" value="ZF_RING_1"/>
    <property type="match status" value="1"/>
</dbReference>
<dbReference type="Pfam" id="PF00097">
    <property type="entry name" value="zf-C3HC4"/>
    <property type="match status" value="1"/>
</dbReference>
<evidence type="ECO:0000313" key="6">
    <source>
        <dbReference type="EMBL" id="GFO29625.1"/>
    </source>
</evidence>
<dbReference type="PROSITE" id="PS50089">
    <property type="entry name" value="ZF_RING_2"/>
    <property type="match status" value="1"/>
</dbReference>
<keyword evidence="7" id="KW-1185">Reference proteome</keyword>
<reference evidence="6 7" key="1">
    <citation type="journal article" date="2021" name="Elife">
        <title>Chloroplast acquisition without the gene transfer in kleptoplastic sea slugs, Plakobranchus ocellatus.</title>
        <authorList>
            <person name="Maeda T."/>
            <person name="Takahashi S."/>
            <person name="Yoshida T."/>
            <person name="Shimamura S."/>
            <person name="Takaki Y."/>
            <person name="Nagai Y."/>
            <person name="Toyoda A."/>
            <person name="Suzuki Y."/>
            <person name="Arimoto A."/>
            <person name="Ishii H."/>
            <person name="Satoh N."/>
            <person name="Nishiyama T."/>
            <person name="Hasebe M."/>
            <person name="Maruyama T."/>
            <person name="Minagawa J."/>
            <person name="Obokata J."/>
            <person name="Shigenobu S."/>
        </authorList>
    </citation>
    <scope>NUCLEOTIDE SEQUENCE [LARGE SCALE GENOMIC DNA]</scope>
</reference>
<dbReference type="InterPro" id="IPR001841">
    <property type="entry name" value="Znf_RING"/>
</dbReference>
<evidence type="ECO:0000256" key="1">
    <source>
        <dbReference type="ARBA" id="ARBA00022723"/>
    </source>
</evidence>
<name>A0AAV4CDW9_9GAST</name>
<dbReference type="AlphaFoldDB" id="A0AAV4CDW9"/>
<evidence type="ECO:0000256" key="4">
    <source>
        <dbReference type="PROSITE-ProRule" id="PRU00175"/>
    </source>
</evidence>
<evidence type="ECO:0000259" key="5">
    <source>
        <dbReference type="PROSITE" id="PS50089"/>
    </source>
</evidence>
<dbReference type="InterPro" id="IPR018957">
    <property type="entry name" value="Znf_C3HC4_RING-type"/>
</dbReference>
<dbReference type="Proteomes" id="UP000735302">
    <property type="component" value="Unassembled WGS sequence"/>
</dbReference>
<keyword evidence="1" id="KW-0479">Metal-binding</keyword>
<dbReference type="InterPro" id="IPR017907">
    <property type="entry name" value="Znf_RING_CS"/>
</dbReference>
<dbReference type="InterPro" id="IPR013083">
    <property type="entry name" value="Znf_RING/FYVE/PHD"/>
</dbReference>
<accession>A0AAV4CDW9</accession>
<keyword evidence="2 4" id="KW-0863">Zinc-finger</keyword>
<dbReference type="EMBL" id="BLXT01006181">
    <property type="protein sequence ID" value="GFO29625.1"/>
    <property type="molecule type" value="Genomic_DNA"/>
</dbReference>
<gene>
    <name evidence="6" type="ORF">PoB_005613000</name>
</gene>
<evidence type="ECO:0000313" key="7">
    <source>
        <dbReference type="Proteomes" id="UP000735302"/>
    </source>
</evidence>
<evidence type="ECO:0000256" key="3">
    <source>
        <dbReference type="ARBA" id="ARBA00022833"/>
    </source>
</evidence>
<sequence length="93" mass="11047">MPGYSFKFVDRPRRRCFCPLCRLPMRDPVVVRSCGHRFCDVCLQEYLSMVATHLSNSVPFRWGHTSYHSAMATSRHSLHCQKVARREDRMKWE</sequence>
<evidence type="ECO:0000256" key="2">
    <source>
        <dbReference type="ARBA" id="ARBA00022771"/>
    </source>
</evidence>
<keyword evidence="6" id="KW-0675">Receptor</keyword>
<keyword evidence="3" id="KW-0862">Zinc</keyword>
<proteinExistence type="predicted"/>
<dbReference type="SUPFAM" id="SSF57850">
    <property type="entry name" value="RING/U-box"/>
    <property type="match status" value="1"/>
</dbReference>
<organism evidence="6 7">
    <name type="scientific">Plakobranchus ocellatus</name>
    <dbReference type="NCBI Taxonomy" id="259542"/>
    <lineage>
        <taxon>Eukaryota</taxon>
        <taxon>Metazoa</taxon>
        <taxon>Spiralia</taxon>
        <taxon>Lophotrochozoa</taxon>
        <taxon>Mollusca</taxon>
        <taxon>Gastropoda</taxon>
        <taxon>Heterobranchia</taxon>
        <taxon>Euthyneura</taxon>
        <taxon>Panpulmonata</taxon>
        <taxon>Sacoglossa</taxon>
        <taxon>Placobranchoidea</taxon>
        <taxon>Plakobranchidae</taxon>
        <taxon>Plakobranchus</taxon>
    </lineage>
</organism>